<evidence type="ECO:0000256" key="2">
    <source>
        <dbReference type="ARBA" id="ARBA00022475"/>
    </source>
</evidence>
<sequence>MALEVASEIMALVRLACVGISLNQVVIVASSVVVLLLPCCLVTLSYVHIVASIVKIHSTQGRCKAFETCASHLTVVSMSYGMALFIYLQPCSRASTEQDKVVVLFYIVLNPLIYSLRNKDVKAAVRRVLMRSSESKC</sequence>
<reference evidence="10" key="1">
    <citation type="submission" date="2025-08" db="UniProtKB">
        <authorList>
            <consortium name="RefSeq"/>
        </authorList>
    </citation>
    <scope>IDENTIFICATION</scope>
</reference>
<keyword evidence="3" id="KW-0716">Sensory transduction</keyword>
<dbReference type="GO" id="GO:0004984">
    <property type="term" value="F:olfactory receptor activity"/>
    <property type="evidence" value="ECO:0007669"/>
    <property type="project" value="InterPro"/>
</dbReference>
<dbReference type="AlphaFoldDB" id="A0A6P3VAH1"/>
<dbReference type="GeneID" id="105741887"/>
<name>A0A6P3VAH1_OCTDE</name>
<protein>
    <submittedName>
        <fullName evidence="10">Olfactory receptor-like protein OLF3</fullName>
    </submittedName>
</protein>
<dbReference type="Gene3D" id="1.20.1070.10">
    <property type="entry name" value="Rhodopsin 7-helix transmembrane proteins"/>
    <property type="match status" value="1"/>
</dbReference>
<keyword evidence="2" id="KW-1003">Cell membrane</keyword>
<evidence type="ECO:0000256" key="8">
    <source>
        <dbReference type="SAM" id="Phobius"/>
    </source>
</evidence>
<gene>
    <name evidence="10" type="primary">LOC105741887</name>
</gene>
<dbReference type="GO" id="GO:0005886">
    <property type="term" value="C:plasma membrane"/>
    <property type="evidence" value="ECO:0007669"/>
    <property type="project" value="UniProtKB-SubCell"/>
</dbReference>
<evidence type="ECO:0000256" key="5">
    <source>
        <dbReference type="ARBA" id="ARBA00022989"/>
    </source>
</evidence>
<evidence type="ECO:0000256" key="1">
    <source>
        <dbReference type="ARBA" id="ARBA00004651"/>
    </source>
</evidence>
<keyword evidence="5 8" id="KW-1133">Transmembrane helix</keyword>
<keyword evidence="4 8" id="KW-0812">Transmembrane</keyword>
<dbReference type="InParanoid" id="A0A6P3VAH1"/>
<keyword evidence="6 8" id="KW-0472">Membrane</keyword>
<keyword evidence="9" id="KW-1185">Reference proteome</keyword>
<evidence type="ECO:0000256" key="3">
    <source>
        <dbReference type="ARBA" id="ARBA00022606"/>
    </source>
</evidence>
<evidence type="ECO:0000256" key="4">
    <source>
        <dbReference type="ARBA" id="ARBA00022692"/>
    </source>
</evidence>
<dbReference type="SUPFAM" id="SSF81321">
    <property type="entry name" value="Family A G protein-coupled receptor-like"/>
    <property type="match status" value="1"/>
</dbReference>
<evidence type="ECO:0000256" key="6">
    <source>
        <dbReference type="ARBA" id="ARBA00023136"/>
    </source>
</evidence>
<dbReference type="Proteomes" id="UP000515203">
    <property type="component" value="Unplaced"/>
</dbReference>
<feature type="transmembrane region" description="Helical" evidence="8">
    <location>
        <begin position="66"/>
        <end position="88"/>
    </location>
</feature>
<dbReference type="OrthoDB" id="9445592at2759"/>
<feature type="transmembrane region" description="Helical" evidence="8">
    <location>
        <begin position="100"/>
        <end position="117"/>
    </location>
</feature>
<dbReference type="GO" id="GO:0007186">
    <property type="term" value="P:G protein-coupled receptor signaling pathway"/>
    <property type="evidence" value="ECO:0007669"/>
    <property type="project" value="InterPro"/>
</dbReference>
<accession>A0A6P3VAH1</accession>
<organism evidence="9 10">
    <name type="scientific">Octodon degus</name>
    <name type="common">Degu</name>
    <name type="synonym">Sciurus degus</name>
    <dbReference type="NCBI Taxonomy" id="10160"/>
    <lineage>
        <taxon>Eukaryota</taxon>
        <taxon>Metazoa</taxon>
        <taxon>Chordata</taxon>
        <taxon>Craniata</taxon>
        <taxon>Vertebrata</taxon>
        <taxon>Euteleostomi</taxon>
        <taxon>Mammalia</taxon>
        <taxon>Eutheria</taxon>
        <taxon>Euarchontoglires</taxon>
        <taxon>Glires</taxon>
        <taxon>Rodentia</taxon>
        <taxon>Hystricomorpha</taxon>
        <taxon>Octodontidae</taxon>
        <taxon>Octodon</taxon>
    </lineage>
</organism>
<dbReference type="InterPro" id="IPR000725">
    <property type="entry name" value="Olfact_rcpt"/>
</dbReference>
<dbReference type="RefSeq" id="XP_012369655.1">
    <property type="nucleotide sequence ID" value="XM_012514201.1"/>
</dbReference>
<dbReference type="PANTHER" id="PTHR26453">
    <property type="entry name" value="OLFACTORY RECEPTOR"/>
    <property type="match status" value="1"/>
</dbReference>
<evidence type="ECO:0000313" key="10">
    <source>
        <dbReference type="RefSeq" id="XP_012369655.1"/>
    </source>
</evidence>
<proteinExistence type="predicted"/>
<comment type="subcellular location">
    <subcellularLocation>
        <location evidence="1">Cell membrane</location>
        <topology evidence="1">Multi-pass membrane protein</topology>
    </subcellularLocation>
</comment>
<dbReference type="PRINTS" id="PR00245">
    <property type="entry name" value="OLFACTORYR"/>
</dbReference>
<feature type="transmembrane region" description="Helical" evidence="8">
    <location>
        <begin position="35"/>
        <end position="54"/>
    </location>
</feature>
<dbReference type="Pfam" id="PF13853">
    <property type="entry name" value="7tm_4"/>
    <property type="match status" value="1"/>
</dbReference>
<keyword evidence="7" id="KW-0807">Transducer</keyword>
<evidence type="ECO:0000313" key="9">
    <source>
        <dbReference type="Proteomes" id="UP000515203"/>
    </source>
</evidence>
<evidence type="ECO:0000256" key="7">
    <source>
        <dbReference type="ARBA" id="ARBA00023224"/>
    </source>
</evidence>